<dbReference type="Pfam" id="PF17742">
    <property type="entry name" value="Fndc10"/>
    <property type="match status" value="2"/>
</dbReference>
<gene>
    <name evidence="11" type="ORF">P4O66_000474</name>
</gene>
<dbReference type="FunFam" id="3.40.50.2300:FF:000066">
    <property type="entry name" value="RNA polymerase II subunit A C-terminal domain phosphatase SSU72"/>
    <property type="match status" value="1"/>
</dbReference>
<dbReference type="Gene3D" id="3.40.50.2300">
    <property type="match status" value="2"/>
</dbReference>
<dbReference type="AlphaFoldDB" id="A0AAD8ZLD6"/>
<keyword evidence="12" id="KW-1185">Reference proteome</keyword>
<keyword evidence="10" id="KW-0472">Membrane</keyword>
<keyword evidence="10" id="KW-0812">Transmembrane</keyword>
<evidence type="ECO:0000256" key="7">
    <source>
        <dbReference type="ARBA" id="ARBA00023242"/>
    </source>
</evidence>
<evidence type="ECO:0000256" key="2">
    <source>
        <dbReference type="ARBA" id="ARBA00008978"/>
    </source>
</evidence>
<dbReference type="InterPro" id="IPR006811">
    <property type="entry name" value="RNA_pol_II_suA"/>
</dbReference>
<dbReference type="EC" id="3.1.3.16" evidence="3"/>
<dbReference type="EMBL" id="JAROKS010000011">
    <property type="protein sequence ID" value="KAK1799595.1"/>
    <property type="molecule type" value="Genomic_DNA"/>
</dbReference>
<dbReference type="InterPro" id="IPR034446">
    <property type="entry name" value="Fndc10"/>
</dbReference>
<evidence type="ECO:0000256" key="8">
    <source>
        <dbReference type="ARBA" id="ARBA00047761"/>
    </source>
</evidence>
<keyword evidence="10" id="KW-1133">Transmembrane helix</keyword>
<keyword evidence="5" id="KW-0378">Hydrolase</keyword>
<dbReference type="Proteomes" id="UP001239994">
    <property type="component" value="Unassembled WGS sequence"/>
</dbReference>
<dbReference type="PANTHER" id="PTHR39233:SF1">
    <property type="entry name" value="FIBRONECTIN TYPE III DOMAIN-CONTAINING PROTEIN 10"/>
    <property type="match status" value="1"/>
</dbReference>
<evidence type="ECO:0000256" key="4">
    <source>
        <dbReference type="ARBA" id="ARBA00022664"/>
    </source>
</evidence>
<sequence>MSLLSKSRDASHEPRHWGRNSYLSSTVGTLGAEAGSLCAYRILDQGEEGHLCFRRALPHFTCPSSTCRQVSSSGGLLVANLLSNGSVLVQWTYPAWHGAQLGSGQTPGTLAVPSTTPETLKETATTDREGGFLATPQKSRRVPVQEHAGGFRLSCWWNGSYTQFECAGVQLGRSCRDYLLTELHENVPYRICLQPLALPAGQDTPGLCLEFTVSPTGMQDIVIAMTTVGGAICVMLVIICLLVAYITENIMSPKRGFDVRSFGTGTHVKLPGPAPDKPNVYDFKTTYEQMYSDLVRKDKELYTQNGILHMLERNKRIKTRPERFQSCKDQFDLVITCEERVYDQVLEELNSREQETYQPVHVINVDIQDNHEEATLGAFLICELCQCAIACWLDMNALLDRFHNYILPHVRGADRVCHCSCGRHSLQYVIPYEGSSSPDRDGPAGGSSVTKQEMDLVLGLLLGFCISWALLWLDGVLQRLLRVWRSRRQQDAWRAWKWVTRVCSVRELRRHLQLRRHDDAGDNNVVHIKQKHYHNGHPRRP</sequence>
<keyword evidence="6" id="KW-0904">Protein phosphatase</keyword>
<organism evidence="11 12">
    <name type="scientific">Electrophorus voltai</name>
    <dbReference type="NCBI Taxonomy" id="2609070"/>
    <lineage>
        <taxon>Eukaryota</taxon>
        <taxon>Metazoa</taxon>
        <taxon>Chordata</taxon>
        <taxon>Craniata</taxon>
        <taxon>Vertebrata</taxon>
        <taxon>Euteleostomi</taxon>
        <taxon>Actinopterygii</taxon>
        <taxon>Neopterygii</taxon>
        <taxon>Teleostei</taxon>
        <taxon>Ostariophysi</taxon>
        <taxon>Gymnotiformes</taxon>
        <taxon>Gymnotoidei</taxon>
        <taxon>Gymnotidae</taxon>
        <taxon>Electrophorus</taxon>
    </lineage>
</organism>
<proteinExistence type="inferred from homology"/>
<dbReference type="PANTHER" id="PTHR39233">
    <property type="entry name" value="FIBRONECTIN TYPE III DOMAIN-CONTAINING PROTEIN 10"/>
    <property type="match status" value="1"/>
</dbReference>
<reference evidence="11" key="1">
    <citation type="submission" date="2023-03" db="EMBL/GenBank/DDBJ databases">
        <title>Electrophorus voltai genome.</title>
        <authorList>
            <person name="Bian C."/>
        </authorList>
    </citation>
    <scope>NUCLEOTIDE SEQUENCE</scope>
    <source>
        <strain evidence="11">CB-2022</strain>
        <tissue evidence="11">Muscle</tissue>
    </source>
</reference>
<protein>
    <recommendedName>
        <fullName evidence="3">protein-serine/threonine phosphatase</fullName>
        <ecNumber evidence="3">3.1.3.16</ecNumber>
    </recommendedName>
</protein>
<keyword evidence="4" id="KW-0507">mRNA processing</keyword>
<evidence type="ECO:0000256" key="9">
    <source>
        <dbReference type="ARBA" id="ARBA00048336"/>
    </source>
</evidence>
<evidence type="ECO:0000256" key="5">
    <source>
        <dbReference type="ARBA" id="ARBA00022801"/>
    </source>
</evidence>
<evidence type="ECO:0000313" key="12">
    <source>
        <dbReference type="Proteomes" id="UP001239994"/>
    </source>
</evidence>
<accession>A0AAD8ZLD6</accession>
<name>A0AAD8ZLD6_9TELE</name>
<feature type="transmembrane region" description="Helical" evidence="10">
    <location>
        <begin position="221"/>
        <end position="246"/>
    </location>
</feature>
<evidence type="ECO:0000256" key="6">
    <source>
        <dbReference type="ARBA" id="ARBA00022912"/>
    </source>
</evidence>
<comment type="subcellular location">
    <subcellularLocation>
        <location evidence="1">Nucleus</location>
    </subcellularLocation>
</comment>
<evidence type="ECO:0000313" key="11">
    <source>
        <dbReference type="EMBL" id="KAK1799595.1"/>
    </source>
</evidence>
<comment type="catalytic activity">
    <reaction evidence="8">
        <text>O-phospho-L-seryl-[protein] + H2O = L-seryl-[protein] + phosphate</text>
        <dbReference type="Rhea" id="RHEA:20629"/>
        <dbReference type="Rhea" id="RHEA-COMP:9863"/>
        <dbReference type="Rhea" id="RHEA-COMP:11604"/>
        <dbReference type="ChEBI" id="CHEBI:15377"/>
        <dbReference type="ChEBI" id="CHEBI:29999"/>
        <dbReference type="ChEBI" id="CHEBI:43474"/>
        <dbReference type="ChEBI" id="CHEBI:83421"/>
        <dbReference type="EC" id="3.1.3.16"/>
    </reaction>
</comment>
<keyword evidence="7" id="KW-0539">Nucleus</keyword>
<comment type="caution">
    <text evidence="11">The sequence shown here is derived from an EMBL/GenBank/DDBJ whole genome shotgun (WGS) entry which is preliminary data.</text>
</comment>
<evidence type="ECO:0000256" key="3">
    <source>
        <dbReference type="ARBA" id="ARBA00013081"/>
    </source>
</evidence>
<evidence type="ECO:0000256" key="1">
    <source>
        <dbReference type="ARBA" id="ARBA00004123"/>
    </source>
</evidence>
<dbReference type="Pfam" id="PF04722">
    <property type="entry name" value="Ssu72"/>
    <property type="match status" value="1"/>
</dbReference>
<evidence type="ECO:0000256" key="10">
    <source>
        <dbReference type="SAM" id="Phobius"/>
    </source>
</evidence>
<dbReference type="GO" id="GO:0006397">
    <property type="term" value="P:mRNA processing"/>
    <property type="evidence" value="ECO:0007669"/>
    <property type="project" value="UniProtKB-KW"/>
</dbReference>
<dbReference type="GO" id="GO:0004722">
    <property type="term" value="F:protein serine/threonine phosphatase activity"/>
    <property type="evidence" value="ECO:0007669"/>
    <property type="project" value="UniProtKB-EC"/>
</dbReference>
<comment type="similarity">
    <text evidence="2">Belongs to the SSU72 phosphatase family.</text>
</comment>
<dbReference type="GO" id="GO:0005634">
    <property type="term" value="C:nucleus"/>
    <property type="evidence" value="ECO:0007669"/>
    <property type="project" value="UniProtKB-SubCell"/>
</dbReference>
<comment type="catalytic activity">
    <reaction evidence="9">
        <text>O-phospho-L-threonyl-[protein] + H2O = L-threonyl-[protein] + phosphate</text>
        <dbReference type="Rhea" id="RHEA:47004"/>
        <dbReference type="Rhea" id="RHEA-COMP:11060"/>
        <dbReference type="Rhea" id="RHEA-COMP:11605"/>
        <dbReference type="ChEBI" id="CHEBI:15377"/>
        <dbReference type="ChEBI" id="CHEBI:30013"/>
        <dbReference type="ChEBI" id="CHEBI:43474"/>
        <dbReference type="ChEBI" id="CHEBI:61977"/>
        <dbReference type="EC" id="3.1.3.16"/>
    </reaction>
</comment>
<feature type="transmembrane region" description="Helical" evidence="10">
    <location>
        <begin position="456"/>
        <end position="477"/>
    </location>
</feature>